<keyword evidence="5" id="KW-0325">Glycoprotein</keyword>
<feature type="disulfide bond" evidence="6">
    <location>
        <begin position="142"/>
        <end position="152"/>
    </location>
</feature>
<evidence type="ECO:0000313" key="9">
    <source>
        <dbReference type="Proteomes" id="UP001208570"/>
    </source>
</evidence>
<feature type="domain" description="EGF-like" evidence="7">
    <location>
        <begin position="99"/>
        <end position="136"/>
    </location>
</feature>
<protein>
    <recommendedName>
        <fullName evidence="7">EGF-like domain-containing protein</fullName>
    </recommendedName>
</protein>
<dbReference type="SMART" id="SM00179">
    <property type="entry name" value="EGF_CA"/>
    <property type="match status" value="4"/>
</dbReference>
<keyword evidence="3" id="KW-0677">Repeat</keyword>
<dbReference type="Pfam" id="PF00008">
    <property type="entry name" value="EGF"/>
    <property type="match status" value="1"/>
</dbReference>
<dbReference type="PROSITE" id="PS01187">
    <property type="entry name" value="EGF_CA"/>
    <property type="match status" value="1"/>
</dbReference>
<dbReference type="PROSITE" id="PS50026">
    <property type="entry name" value="EGF_3"/>
    <property type="match status" value="5"/>
</dbReference>
<feature type="disulfide bond" evidence="6">
    <location>
        <begin position="201"/>
        <end position="210"/>
    </location>
</feature>
<feature type="disulfide bond" evidence="6">
    <location>
        <begin position="87"/>
        <end position="96"/>
    </location>
</feature>
<gene>
    <name evidence="8" type="ORF">LSH36_436g04004</name>
</gene>
<name>A0AAD9MZE6_9ANNE</name>
<dbReference type="GO" id="GO:0005509">
    <property type="term" value="F:calcium ion binding"/>
    <property type="evidence" value="ECO:0007669"/>
    <property type="project" value="InterPro"/>
</dbReference>
<dbReference type="AlphaFoldDB" id="A0AAD9MZE6"/>
<feature type="domain" description="EGF-like" evidence="7">
    <location>
        <begin position="61"/>
        <end position="97"/>
    </location>
</feature>
<comment type="caution">
    <text evidence="6">Lacks conserved residue(s) required for the propagation of feature annotation.</text>
</comment>
<dbReference type="PANTHER" id="PTHR24049">
    <property type="entry name" value="CRUMBS FAMILY MEMBER"/>
    <property type="match status" value="1"/>
</dbReference>
<dbReference type="Pfam" id="PF12661">
    <property type="entry name" value="hEGF"/>
    <property type="match status" value="1"/>
</dbReference>
<keyword evidence="9" id="KW-1185">Reference proteome</keyword>
<feature type="disulfide bond" evidence="6">
    <location>
        <begin position="49"/>
        <end position="58"/>
    </location>
</feature>
<comment type="caution">
    <text evidence="8">The sequence shown here is derived from an EMBL/GenBank/DDBJ whole genome shotgun (WGS) entry which is preliminary data.</text>
</comment>
<evidence type="ECO:0000313" key="8">
    <source>
        <dbReference type="EMBL" id="KAK2149798.1"/>
    </source>
</evidence>
<dbReference type="InterPro" id="IPR013032">
    <property type="entry name" value="EGF-like_CS"/>
</dbReference>
<dbReference type="Proteomes" id="UP001208570">
    <property type="component" value="Unassembled WGS sequence"/>
</dbReference>
<dbReference type="Gene3D" id="2.10.25.10">
    <property type="entry name" value="Laminin"/>
    <property type="match status" value="5"/>
</dbReference>
<dbReference type="SMART" id="SM00181">
    <property type="entry name" value="EGF"/>
    <property type="match status" value="5"/>
</dbReference>
<dbReference type="PROSITE" id="PS00022">
    <property type="entry name" value="EGF_1"/>
    <property type="match status" value="4"/>
</dbReference>
<dbReference type="EMBL" id="JAODUP010000436">
    <property type="protein sequence ID" value="KAK2149798.1"/>
    <property type="molecule type" value="Genomic_DNA"/>
</dbReference>
<dbReference type="PROSITE" id="PS00010">
    <property type="entry name" value="ASX_HYDROXYL"/>
    <property type="match status" value="1"/>
</dbReference>
<evidence type="ECO:0000256" key="3">
    <source>
        <dbReference type="ARBA" id="ARBA00022737"/>
    </source>
</evidence>
<evidence type="ECO:0000256" key="2">
    <source>
        <dbReference type="ARBA" id="ARBA00022729"/>
    </source>
</evidence>
<feature type="domain" description="EGF-like" evidence="7">
    <location>
        <begin position="138"/>
        <end position="173"/>
    </location>
</feature>
<feature type="disulfide bond" evidence="6">
    <location>
        <begin position="27"/>
        <end position="37"/>
    </location>
</feature>
<dbReference type="FunFam" id="2.10.25.10:FF:000142">
    <property type="entry name" value="Crumbs cell polarity complex component 2"/>
    <property type="match status" value="1"/>
</dbReference>
<evidence type="ECO:0000259" key="7">
    <source>
        <dbReference type="PROSITE" id="PS50026"/>
    </source>
</evidence>
<dbReference type="SUPFAM" id="SSF57196">
    <property type="entry name" value="EGF/Laminin"/>
    <property type="match status" value="5"/>
</dbReference>
<dbReference type="InterPro" id="IPR051022">
    <property type="entry name" value="Notch_Cell-Fate_Det"/>
</dbReference>
<keyword evidence="1 6" id="KW-0245">EGF-like domain</keyword>
<dbReference type="InterPro" id="IPR000742">
    <property type="entry name" value="EGF"/>
</dbReference>
<evidence type="ECO:0000256" key="6">
    <source>
        <dbReference type="PROSITE-ProRule" id="PRU00076"/>
    </source>
</evidence>
<accession>A0AAD9MZE6</accession>
<feature type="domain" description="EGF-like" evidence="7">
    <location>
        <begin position="175"/>
        <end position="211"/>
    </location>
</feature>
<evidence type="ECO:0000256" key="1">
    <source>
        <dbReference type="ARBA" id="ARBA00022536"/>
    </source>
</evidence>
<keyword evidence="2" id="KW-0732">Signal</keyword>
<dbReference type="InterPro" id="IPR001881">
    <property type="entry name" value="EGF-like_Ca-bd_dom"/>
</dbReference>
<evidence type="ECO:0000256" key="5">
    <source>
        <dbReference type="ARBA" id="ARBA00023180"/>
    </source>
</evidence>
<proteinExistence type="predicted"/>
<sequence>MTITQLTTEVDHSWRGDLHKQVSSDACSREPCIHGKCSLEGDDGYRCNCEPGYEGFRCERNIDDCIGLTCHNRGVCIDQLQSYRCRCYPGYTGDRCELFDGGCTTSECINGYCYEVSRTHGHRCVCRRGYTGMHCEMLIDYCASSPCFHGDCVNEEGGFTCIRCPGYTGILCESQINYCESSPCSELGTCRPVVDGFFCDCLDDVYGDKCELDKRPTVVRPRRIFKKKGFRYRNETSKQLIKAKEDIRKWLFFQDDRTKLMPFI</sequence>
<feature type="disulfide bond" evidence="6">
    <location>
        <begin position="103"/>
        <end position="113"/>
    </location>
</feature>
<organism evidence="8 9">
    <name type="scientific">Paralvinella palmiformis</name>
    <dbReference type="NCBI Taxonomy" id="53620"/>
    <lineage>
        <taxon>Eukaryota</taxon>
        <taxon>Metazoa</taxon>
        <taxon>Spiralia</taxon>
        <taxon>Lophotrochozoa</taxon>
        <taxon>Annelida</taxon>
        <taxon>Polychaeta</taxon>
        <taxon>Sedentaria</taxon>
        <taxon>Canalipalpata</taxon>
        <taxon>Terebellida</taxon>
        <taxon>Terebelliformia</taxon>
        <taxon>Alvinellidae</taxon>
        <taxon>Paralvinella</taxon>
    </lineage>
</organism>
<evidence type="ECO:0000256" key="4">
    <source>
        <dbReference type="ARBA" id="ARBA00023157"/>
    </source>
</evidence>
<keyword evidence="4 6" id="KW-1015">Disulfide bond</keyword>
<feature type="disulfide bond" evidence="6">
    <location>
        <begin position="126"/>
        <end position="135"/>
    </location>
</feature>
<dbReference type="CDD" id="cd00054">
    <property type="entry name" value="EGF_CA"/>
    <property type="match status" value="1"/>
</dbReference>
<reference evidence="8" key="1">
    <citation type="journal article" date="2023" name="Mol. Biol. Evol.">
        <title>Third-Generation Sequencing Reveals the Adaptive Role of the Epigenome in Three Deep-Sea Polychaetes.</title>
        <authorList>
            <person name="Perez M."/>
            <person name="Aroh O."/>
            <person name="Sun Y."/>
            <person name="Lan Y."/>
            <person name="Juniper S.K."/>
            <person name="Young C.R."/>
            <person name="Angers B."/>
            <person name="Qian P.Y."/>
        </authorList>
    </citation>
    <scope>NUCLEOTIDE SEQUENCE</scope>
    <source>
        <strain evidence="8">P08H-3</strain>
    </source>
</reference>
<dbReference type="PROSITE" id="PS01186">
    <property type="entry name" value="EGF_2"/>
    <property type="match status" value="3"/>
</dbReference>
<dbReference type="InterPro" id="IPR018097">
    <property type="entry name" value="EGF_Ca-bd_CS"/>
</dbReference>
<feature type="domain" description="EGF-like" evidence="7">
    <location>
        <begin position="23"/>
        <end position="59"/>
    </location>
</feature>
<dbReference type="InterPro" id="IPR000152">
    <property type="entry name" value="EGF-type_Asp/Asn_hydroxyl_site"/>
</dbReference>